<dbReference type="SUPFAM" id="SSF52833">
    <property type="entry name" value="Thioredoxin-like"/>
    <property type="match status" value="1"/>
</dbReference>
<keyword evidence="2" id="KW-0408">Iron</keyword>
<reference evidence="5 6" key="1">
    <citation type="submission" date="2024-09" db="EMBL/GenBank/DDBJ databases">
        <authorList>
            <person name="Sun Q."/>
            <person name="Mori K."/>
        </authorList>
    </citation>
    <scope>NUCLEOTIDE SEQUENCE [LARGE SCALE GENOMIC DNA]</scope>
    <source>
        <strain evidence="5 6">JCM 12763</strain>
    </source>
</reference>
<evidence type="ECO:0000256" key="4">
    <source>
        <dbReference type="SAM" id="MobiDB-lite"/>
    </source>
</evidence>
<dbReference type="Gene3D" id="1.10.10.1590">
    <property type="entry name" value="NADH-quinone oxidoreductase subunit E"/>
    <property type="match status" value="1"/>
</dbReference>
<dbReference type="Gene3D" id="3.40.30.10">
    <property type="entry name" value="Glutaredoxin"/>
    <property type="match status" value="1"/>
</dbReference>
<proteinExistence type="predicted"/>
<feature type="region of interest" description="Disordered" evidence="4">
    <location>
        <begin position="1"/>
        <end position="35"/>
    </location>
</feature>
<keyword evidence="6" id="KW-1185">Reference proteome</keyword>
<evidence type="ECO:0000256" key="2">
    <source>
        <dbReference type="ARBA" id="ARBA00023004"/>
    </source>
</evidence>
<evidence type="ECO:0000256" key="1">
    <source>
        <dbReference type="ARBA" id="ARBA00022723"/>
    </source>
</evidence>
<dbReference type="InterPro" id="IPR028431">
    <property type="entry name" value="NADP_DH_HndA-like"/>
</dbReference>
<keyword evidence="3" id="KW-0411">Iron-sulfur</keyword>
<evidence type="ECO:0000313" key="6">
    <source>
        <dbReference type="Proteomes" id="UP001589613"/>
    </source>
</evidence>
<dbReference type="InterPro" id="IPR041921">
    <property type="entry name" value="NuoE_N"/>
</dbReference>
<sequence>MDEREGPRRRRRGPRQDGGPAPAPEGARADAVRDLARRRAGERGPLLEVLHDVQDALGWIDEPDVRVLADELNLSVAEVHGVVSFYHDFRRTPPPAHTVRVCRAEACQSVGAEGVYAAAQQAVRTAGPDVELQQVFCFGNCALGPTVEADGVLHGRVEESRVQQLVAELADRPPAPGVPETLPTADQEARR</sequence>
<name>A0ABV5V5X0_9MICO</name>
<gene>
    <name evidence="5" type="ORF">ACFFN0_13670</name>
</gene>
<dbReference type="Proteomes" id="UP001589613">
    <property type="component" value="Unassembled WGS sequence"/>
</dbReference>
<evidence type="ECO:0000256" key="3">
    <source>
        <dbReference type="ARBA" id="ARBA00023014"/>
    </source>
</evidence>
<protein>
    <submittedName>
        <fullName evidence="5">NAD(P)H-dependent oxidoreductase subunit E</fullName>
    </submittedName>
</protein>
<comment type="caution">
    <text evidence="5">The sequence shown here is derived from an EMBL/GenBank/DDBJ whole genome shotgun (WGS) entry which is preliminary data.</text>
</comment>
<evidence type="ECO:0000313" key="5">
    <source>
        <dbReference type="EMBL" id="MFB9733093.1"/>
    </source>
</evidence>
<feature type="region of interest" description="Disordered" evidence="4">
    <location>
        <begin position="169"/>
        <end position="191"/>
    </location>
</feature>
<dbReference type="RefSeq" id="WP_202876607.1">
    <property type="nucleotide sequence ID" value="NZ_JBHMAX010000024.1"/>
</dbReference>
<keyword evidence="1" id="KW-0479">Metal-binding</keyword>
<dbReference type="PANTHER" id="PTHR43342:SF1">
    <property type="entry name" value="BIFURCATING [FEFE] HYDROGENASE GAMMA SUBUNIT"/>
    <property type="match status" value="1"/>
</dbReference>
<feature type="compositionally biased region" description="Low complexity" evidence="4">
    <location>
        <begin position="17"/>
        <end position="26"/>
    </location>
</feature>
<dbReference type="Pfam" id="PF01257">
    <property type="entry name" value="2Fe-2S_thioredx"/>
    <property type="match status" value="1"/>
</dbReference>
<dbReference type="PANTHER" id="PTHR43342">
    <property type="entry name" value="NADH-QUINONE OXIDOREDUCTASE, E SUBUNIT"/>
    <property type="match status" value="1"/>
</dbReference>
<dbReference type="EMBL" id="JBHMAX010000024">
    <property type="protein sequence ID" value="MFB9733093.1"/>
    <property type="molecule type" value="Genomic_DNA"/>
</dbReference>
<dbReference type="InterPro" id="IPR036249">
    <property type="entry name" value="Thioredoxin-like_sf"/>
</dbReference>
<organism evidence="5 6">
    <name type="scientific">Ornithinimicrobium kibberense</name>
    <dbReference type="NCBI Taxonomy" id="282060"/>
    <lineage>
        <taxon>Bacteria</taxon>
        <taxon>Bacillati</taxon>
        <taxon>Actinomycetota</taxon>
        <taxon>Actinomycetes</taxon>
        <taxon>Micrococcales</taxon>
        <taxon>Ornithinimicrobiaceae</taxon>
        <taxon>Ornithinimicrobium</taxon>
    </lineage>
</organism>
<accession>A0ABV5V5X0</accession>